<evidence type="ECO:0000313" key="14">
    <source>
        <dbReference type="EMBL" id="OGM41659.1"/>
    </source>
</evidence>
<evidence type="ECO:0000256" key="2">
    <source>
        <dbReference type="ARBA" id="ARBA00009726"/>
    </source>
</evidence>
<evidence type="ECO:0000313" key="15">
    <source>
        <dbReference type="Proteomes" id="UP000179179"/>
    </source>
</evidence>
<dbReference type="InterPro" id="IPR017871">
    <property type="entry name" value="ABC_transporter-like_CS"/>
</dbReference>
<dbReference type="InterPro" id="IPR003439">
    <property type="entry name" value="ABC_transporter-like_ATP-bd"/>
</dbReference>
<dbReference type="Pfam" id="PF24357">
    <property type="entry name" value="TMD0_ABC"/>
    <property type="match status" value="1"/>
</dbReference>
<dbReference type="InterPro" id="IPR027417">
    <property type="entry name" value="P-loop_NTPase"/>
</dbReference>
<gene>
    <name evidence="14" type="ORF">ABOM_009963</name>
</gene>
<comment type="subcellular location">
    <subcellularLocation>
        <location evidence="1">Cell membrane</location>
        <topology evidence="1">Multi-pass membrane protein</topology>
    </subcellularLocation>
</comment>
<keyword evidence="6" id="KW-0547">Nucleotide-binding</keyword>
<feature type="transmembrane region" description="Helical" evidence="11">
    <location>
        <begin position="132"/>
        <end position="151"/>
    </location>
</feature>
<dbReference type="EMBL" id="LYCR01000106">
    <property type="protein sequence ID" value="OGM41659.1"/>
    <property type="molecule type" value="Genomic_DNA"/>
</dbReference>
<dbReference type="InterPro" id="IPR036640">
    <property type="entry name" value="ABC1_TM_sf"/>
</dbReference>
<evidence type="ECO:0000256" key="3">
    <source>
        <dbReference type="ARBA" id="ARBA00022448"/>
    </source>
</evidence>
<evidence type="ECO:0000256" key="5">
    <source>
        <dbReference type="ARBA" id="ARBA00022692"/>
    </source>
</evidence>
<name>A0A1F7ZQV8_9EURO</name>
<dbReference type="FunFam" id="3.40.50.300:FF:002145">
    <property type="entry name" value="ABC transporter (MsbA subfamily)"/>
    <property type="match status" value="1"/>
</dbReference>
<feature type="transmembrane region" description="Helical" evidence="11">
    <location>
        <begin position="27"/>
        <end position="48"/>
    </location>
</feature>
<dbReference type="SUPFAM" id="SSF52540">
    <property type="entry name" value="P-loop containing nucleoside triphosphate hydrolases"/>
    <property type="match status" value="2"/>
</dbReference>
<dbReference type="CDD" id="cd18580">
    <property type="entry name" value="ABC_6TM_ABCC_D2"/>
    <property type="match status" value="1"/>
</dbReference>
<dbReference type="SMART" id="SM00382">
    <property type="entry name" value="AAA"/>
    <property type="match status" value="2"/>
</dbReference>
<evidence type="ECO:0000256" key="8">
    <source>
        <dbReference type="ARBA" id="ARBA00022989"/>
    </source>
</evidence>
<dbReference type="Gene3D" id="3.40.50.300">
    <property type="entry name" value="P-loop containing nucleotide triphosphate hydrolases"/>
    <property type="match status" value="2"/>
</dbReference>
<reference evidence="14 15" key="1">
    <citation type="journal article" date="2016" name="Genome Biol. Evol.">
        <title>Draft genome sequence of an aflatoxigenic Aspergillus species, A. bombycis.</title>
        <authorList>
            <person name="Moore G.G."/>
            <person name="Mack B.M."/>
            <person name="Beltz S.B."/>
            <person name="Gilbert M.K."/>
        </authorList>
    </citation>
    <scope>NUCLEOTIDE SEQUENCE [LARGE SCALE GENOMIC DNA]</scope>
    <source>
        <strain evidence="15">NRRL 26010</strain>
    </source>
</reference>
<dbReference type="InterPro" id="IPR044726">
    <property type="entry name" value="ABCC_6TM_D2"/>
</dbReference>
<keyword evidence="9 11" id="KW-0472">Membrane</keyword>
<organism evidence="14 15">
    <name type="scientific">Aspergillus bombycis</name>
    <dbReference type="NCBI Taxonomy" id="109264"/>
    <lineage>
        <taxon>Eukaryota</taxon>
        <taxon>Fungi</taxon>
        <taxon>Dikarya</taxon>
        <taxon>Ascomycota</taxon>
        <taxon>Pezizomycotina</taxon>
        <taxon>Eurotiomycetes</taxon>
        <taxon>Eurotiomycetidae</taxon>
        <taxon>Eurotiales</taxon>
        <taxon>Aspergillaceae</taxon>
        <taxon>Aspergillus</taxon>
    </lineage>
</organism>
<dbReference type="OrthoDB" id="6500128at2759"/>
<evidence type="ECO:0000256" key="4">
    <source>
        <dbReference type="ARBA" id="ARBA00022475"/>
    </source>
</evidence>
<dbReference type="InterPro" id="IPR011527">
    <property type="entry name" value="ABC1_TM_dom"/>
</dbReference>
<keyword evidence="3" id="KW-0813">Transport</keyword>
<keyword evidence="8 11" id="KW-1133">Transmembrane helix</keyword>
<dbReference type="InterPro" id="IPR050173">
    <property type="entry name" value="ABC_transporter_C-like"/>
</dbReference>
<keyword evidence="15" id="KW-1185">Reference proteome</keyword>
<feature type="transmembrane region" description="Helical" evidence="11">
    <location>
        <begin position="101"/>
        <end position="120"/>
    </location>
</feature>
<proteinExistence type="inferred from homology"/>
<dbReference type="Proteomes" id="UP000179179">
    <property type="component" value="Unassembled WGS sequence"/>
</dbReference>
<feature type="domain" description="ABC transmembrane type-1" evidence="13">
    <location>
        <begin position="874"/>
        <end position="1172"/>
    </location>
</feature>
<dbReference type="STRING" id="109264.A0A1F7ZQV8"/>
<feature type="transmembrane region" description="Helical" evidence="11">
    <location>
        <begin position="309"/>
        <end position="329"/>
    </location>
</feature>
<feature type="transmembrane region" description="Helical" evidence="11">
    <location>
        <begin position="868"/>
        <end position="886"/>
    </location>
</feature>
<dbReference type="GO" id="GO:0005886">
    <property type="term" value="C:plasma membrane"/>
    <property type="evidence" value="ECO:0007669"/>
    <property type="project" value="UniProtKB-SubCell"/>
</dbReference>
<keyword evidence="5 11" id="KW-0812">Transmembrane</keyword>
<feature type="transmembrane region" description="Helical" evidence="11">
    <location>
        <begin position="274"/>
        <end position="297"/>
    </location>
</feature>
<keyword evidence="10" id="KW-0325">Glycoprotein</keyword>
<dbReference type="PROSITE" id="PS50893">
    <property type="entry name" value="ABC_TRANSPORTER_2"/>
    <property type="match status" value="2"/>
</dbReference>
<feature type="domain" description="ABC transporter" evidence="12">
    <location>
        <begin position="610"/>
        <end position="846"/>
    </location>
</feature>
<dbReference type="Gene3D" id="1.20.1560.10">
    <property type="entry name" value="ABC transporter type 1, transmembrane domain"/>
    <property type="match status" value="2"/>
</dbReference>
<feature type="domain" description="ABC transmembrane type-1" evidence="13">
    <location>
        <begin position="278"/>
        <end position="549"/>
    </location>
</feature>
<dbReference type="SUPFAM" id="SSF90123">
    <property type="entry name" value="ABC transporter transmembrane region"/>
    <property type="match status" value="3"/>
</dbReference>
<feature type="transmembrane region" description="Helical" evidence="11">
    <location>
        <begin position="157"/>
        <end position="176"/>
    </location>
</feature>
<feature type="transmembrane region" description="Helical" evidence="11">
    <location>
        <begin position="1039"/>
        <end position="1059"/>
    </location>
</feature>
<keyword evidence="7 14" id="KW-0067">ATP-binding</keyword>
<keyword evidence="4" id="KW-1003">Cell membrane</keyword>
<evidence type="ECO:0000259" key="12">
    <source>
        <dbReference type="PROSITE" id="PS50893"/>
    </source>
</evidence>
<dbReference type="InterPro" id="IPR003593">
    <property type="entry name" value="AAA+_ATPase"/>
</dbReference>
<dbReference type="GeneID" id="34453353"/>
<evidence type="ECO:0000259" key="13">
    <source>
        <dbReference type="PROSITE" id="PS50929"/>
    </source>
</evidence>
<dbReference type="RefSeq" id="XP_022385376.1">
    <property type="nucleotide sequence ID" value="XM_022537091.1"/>
</dbReference>
<evidence type="ECO:0000256" key="9">
    <source>
        <dbReference type="ARBA" id="ARBA00023136"/>
    </source>
</evidence>
<feature type="transmembrane region" description="Helical" evidence="11">
    <location>
        <begin position="1123"/>
        <end position="1144"/>
    </location>
</feature>
<dbReference type="Pfam" id="PF00005">
    <property type="entry name" value="ABC_tran"/>
    <property type="match status" value="2"/>
</dbReference>
<dbReference type="PANTHER" id="PTHR24223:SF399">
    <property type="entry name" value="ABC TRANSPORTER ATNG"/>
    <property type="match status" value="1"/>
</dbReference>
<dbReference type="InterPro" id="IPR044746">
    <property type="entry name" value="ABCC_6TM_D1"/>
</dbReference>
<comment type="similarity">
    <text evidence="2">Belongs to the ABC transporter superfamily. ABCC family. Conjugate transporter (TC 3.A.1.208) subfamily.</text>
</comment>
<feature type="transmembrane region" description="Helical" evidence="11">
    <location>
        <begin position="394"/>
        <end position="417"/>
    </location>
</feature>
<sequence length="1469" mass="161931">MPPGCSLQADNSFGPAIDRSCRDGFDFTLLFEQATLGLVPAIAFLLACPLRLQTLVKRDVRTQPHIMRLAKLITALAFAAIQLALLISWAKKAQPNTKFSVSSSAINLAVAMEIVVLTWAEDERSVRPSSLLAIYLLFTLLFDIVQTRTLWLSHGDFLIPGLFAASIAAKTVMVFFESLGKQKRLIGSYQDLPPESTSGIVNRSFMWWLNRLFLTGFRSLLTTEDLDPLDKPLESAGAAQKAWRAWALRRRPERRFEFPWHMGRAFKGPLALTILPRLFLIGFTFSQPCLITSILNWLDNPQSPSNNGYGLIGATLLIYLGMALSNLIHDRLLYRFVTMFRGAASSMVYDHALHIPDGTLGDRSATITLMTTDIDRIISCLVTLNEFWARSIEVGIGIALLALRLGWVCLIPLVIVLTSSGGSVYISKHIGRHQKIWVDAVQQRIAITRSMLDGIQTVKATGLGQAFIQLVQRKRAQETHQMAKYRWSVVWKNMIQNLPWALAPALTFVVYAAQGNELNVTKAFSSLSIITLLTNPVSKLLSAIPSIAAATGSFDRIQAFILLETRAHNTGEGFVRTREAEVDTSPNIAEVQYMAFKGPTDTIDFQKPVISMEQLSVRPSPSAKIVLRDVNLKVPLGTLVMIQGPVGSGKSTLLRAILGQVVCESGSTTVTIRQLAFCAQTPWVPSGTIRDVICGVFSAGPVRQGAFDKKWYTAVLHACALNLDLNLLSEGDATRIGHGSGHVLSGGQMHRIALARAVYSRRKLLLLDDIFSALDQKTKKTIIARLLGVDGLLRKANSTIVLVTHELEQLYSADQIYILSDGHLPEESNGFPELVIEDKAAIISEANEIDDLRRAAGDSAVYTYYLRYVGWTNAVIFVFFVTMNVFSSTYSQIWLERWAHHGGGQKALYVTVYFVLALCNTVGNGGYVWAILILISPSTARRLHYVVLKTVMMATPRFLATVDIGSLLNRFSQDMTLIESDLPIGVLITVSSKAPTIPLNLRKDFLTTIARQLSRLLLMNPDLFSSIASAALIATGSKYMAISVPFLIISVLILQHFYLKTSRQLRLLDLESRSPLYSYLLDTVEGLATIQAFGWEVDFRIANSTLLDVTQRTYYMLNCIQRWLTLVLDLIVAVEAVIVVSLAVSLRHTTSAGLLGVSLNSILVYFLRLNHLHEAFNGSLSSLISGWTQLEISLGSILRVRDFELSVPCEISTQQEEIPVGWPGQGAIEISGMSAQYSSETTVLSNISLKCLPGQKIGICGRTGSGKSSLLSTLLGMLTVICGSIVIDGIDLATLPPDKVRESLVTISQTPLIMVGCTVRFNLDPTETLSDIDIITALVRVGIWDGLLLERGGLDTEINDTLFLSQGEQQLLQLARAMLKIQTSNARILLIDEGTSSVDMETDARVQDLLQQDPFRLCTVLTVAHRVHTLLSYDLIVCLDRGRVVEMDEPTVLSNRKDSIFNNLLNGGE</sequence>
<dbReference type="InterPro" id="IPR056227">
    <property type="entry name" value="TMD0_ABC"/>
</dbReference>
<evidence type="ECO:0000256" key="10">
    <source>
        <dbReference type="ARBA" id="ARBA00023180"/>
    </source>
</evidence>
<dbReference type="PROSITE" id="PS50929">
    <property type="entry name" value="ABC_TM1F"/>
    <property type="match status" value="2"/>
</dbReference>
<feature type="transmembrane region" description="Helical" evidence="11">
    <location>
        <begin position="69"/>
        <end position="89"/>
    </location>
</feature>
<protein>
    <submittedName>
        <fullName evidence="14">ATP-binding cassette transporter</fullName>
    </submittedName>
</protein>
<feature type="domain" description="ABC transporter" evidence="12">
    <location>
        <begin position="1228"/>
        <end position="1466"/>
    </location>
</feature>
<feature type="transmembrane region" description="Helical" evidence="11">
    <location>
        <begin position="907"/>
        <end position="935"/>
    </location>
</feature>
<dbReference type="GO" id="GO:0140359">
    <property type="term" value="F:ABC-type transporter activity"/>
    <property type="evidence" value="ECO:0007669"/>
    <property type="project" value="InterPro"/>
</dbReference>
<comment type="caution">
    <text evidence="14">The sequence shown here is derived from an EMBL/GenBank/DDBJ whole genome shotgun (WGS) entry which is preliminary data.</text>
</comment>
<dbReference type="GO" id="GO:0005524">
    <property type="term" value="F:ATP binding"/>
    <property type="evidence" value="ECO:0007669"/>
    <property type="project" value="UniProtKB-KW"/>
</dbReference>
<dbReference type="Pfam" id="PF00664">
    <property type="entry name" value="ABC_membrane"/>
    <property type="match status" value="3"/>
</dbReference>
<evidence type="ECO:0000256" key="1">
    <source>
        <dbReference type="ARBA" id="ARBA00004651"/>
    </source>
</evidence>
<evidence type="ECO:0000256" key="11">
    <source>
        <dbReference type="SAM" id="Phobius"/>
    </source>
</evidence>
<evidence type="ECO:0000256" key="6">
    <source>
        <dbReference type="ARBA" id="ARBA00022741"/>
    </source>
</evidence>
<dbReference type="FunFam" id="1.20.1560.10:FF:000055">
    <property type="entry name" value="ABC multidrug transporter (Eurofung)"/>
    <property type="match status" value="1"/>
</dbReference>
<accession>A0A1F7ZQV8</accession>
<dbReference type="GO" id="GO:0016887">
    <property type="term" value="F:ATP hydrolysis activity"/>
    <property type="evidence" value="ECO:0007669"/>
    <property type="project" value="InterPro"/>
</dbReference>
<evidence type="ECO:0000256" key="7">
    <source>
        <dbReference type="ARBA" id="ARBA00022840"/>
    </source>
</evidence>
<dbReference type="CDD" id="cd18579">
    <property type="entry name" value="ABC_6TM_ABCC_D1"/>
    <property type="match status" value="1"/>
</dbReference>
<dbReference type="PROSITE" id="PS00211">
    <property type="entry name" value="ABC_TRANSPORTER_1"/>
    <property type="match status" value="1"/>
</dbReference>
<dbReference type="PANTHER" id="PTHR24223">
    <property type="entry name" value="ATP-BINDING CASSETTE SUB-FAMILY C"/>
    <property type="match status" value="1"/>
</dbReference>